<dbReference type="Gramene" id="EFJ19545">
    <property type="protein sequence ID" value="EFJ19545"/>
    <property type="gene ID" value="SELMODRAFT_153129"/>
</dbReference>
<dbReference type="PANTHER" id="PTHR10426:SF88">
    <property type="entry name" value="ADIPOCYTE PLASMA MEMBRANE-ASSOCIATED PROTEIN HEMOMUCIN-RELATED"/>
    <property type="match status" value="1"/>
</dbReference>
<dbReference type="eggNOG" id="KOG1520">
    <property type="taxonomic scope" value="Eukaryota"/>
</dbReference>
<evidence type="ECO:0000256" key="1">
    <source>
        <dbReference type="ARBA" id="ARBA00004116"/>
    </source>
</evidence>
<evidence type="ECO:0000313" key="8">
    <source>
        <dbReference type="Proteomes" id="UP000001514"/>
    </source>
</evidence>
<dbReference type="HOGENOM" id="CLU_023267_0_2_1"/>
<protein>
    <recommendedName>
        <fullName evidence="6">Strictosidine synthase conserved region domain-containing protein</fullName>
    </recommendedName>
</protein>
<dbReference type="PANTHER" id="PTHR10426">
    <property type="entry name" value="STRICTOSIDINE SYNTHASE-RELATED"/>
    <property type="match status" value="1"/>
</dbReference>
<dbReference type="Pfam" id="PF03088">
    <property type="entry name" value="Str_synth"/>
    <property type="match status" value="1"/>
</dbReference>
<dbReference type="OMA" id="DTVVEDW"/>
<evidence type="ECO:0000256" key="5">
    <source>
        <dbReference type="ARBA" id="ARBA00023180"/>
    </source>
</evidence>
<proteinExistence type="inferred from homology"/>
<accession>D8S740</accession>
<dbReference type="GO" id="GO:0016787">
    <property type="term" value="F:hydrolase activity"/>
    <property type="evidence" value="ECO:0000318"/>
    <property type="project" value="GO_Central"/>
</dbReference>
<comment type="subcellular location">
    <subcellularLocation>
        <location evidence="1">Vacuole</location>
    </subcellularLocation>
</comment>
<dbReference type="InterPro" id="IPR018119">
    <property type="entry name" value="Strictosidine_synth_cons-reg"/>
</dbReference>
<keyword evidence="5" id="KW-0325">Glycoprotein</keyword>
<feature type="non-terminal residue" evidence="7">
    <location>
        <position position="356"/>
    </location>
</feature>
<evidence type="ECO:0000256" key="3">
    <source>
        <dbReference type="ARBA" id="ARBA00022553"/>
    </source>
</evidence>
<dbReference type="KEGG" id="smo:SELMODRAFT_153129"/>
<feature type="domain" description="Strictosidine synthase conserved region" evidence="6">
    <location>
        <begin position="154"/>
        <end position="240"/>
    </location>
</feature>
<comment type="similarity">
    <text evidence="2">Belongs to the strictosidine synthase family.</text>
</comment>
<dbReference type="AlphaFoldDB" id="D8S740"/>
<dbReference type="GO" id="GO:0005773">
    <property type="term" value="C:vacuole"/>
    <property type="evidence" value="ECO:0007669"/>
    <property type="project" value="UniProtKB-SubCell"/>
</dbReference>
<keyword evidence="8" id="KW-1185">Reference proteome</keyword>
<organism evidence="8">
    <name type="scientific">Selaginella moellendorffii</name>
    <name type="common">Spikemoss</name>
    <dbReference type="NCBI Taxonomy" id="88036"/>
    <lineage>
        <taxon>Eukaryota</taxon>
        <taxon>Viridiplantae</taxon>
        <taxon>Streptophyta</taxon>
        <taxon>Embryophyta</taxon>
        <taxon>Tracheophyta</taxon>
        <taxon>Lycopodiopsida</taxon>
        <taxon>Selaginellales</taxon>
        <taxon>Selaginellaceae</taxon>
        <taxon>Selaginella</taxon>
    </lineage>
</organism>
<dbReference type="Gene3D" id="2.120.10.30">
    <property type="entry name" value="TolB, C-terminal domain"/>
    <property type="match status" value="1"/>
</dbReference>
<keyword evidence="3" id="KW-0597">Phosphoprotein</keyword>
<keyword evidence="4" id="KW-0926">Vacuole</keyword>
<gene>
    <name evidence="7" type="ORF">SELMODRAFT_153129</name>
</gene>
<dbReference type="FunCoup" id="D8S740">
    <property type="interactions" value="1067"/>
</dbReference>
<dbReference type="InParanoid" id="D8S740"/>
<dbReference type="EMBL" id="GL377605">
    <property type="protein sequence ID" value="EFJ19545.1"/>
    <property type="molecule type" value="Genomic_DNA"/>
</dbReference>
<name>D8S740_SELML</name>
<reference evidence="7 8" key="1">
    <citation type="journal article" date="2011" name="Science">
        <title>The Selaginella genome identifies genetic changes associated with the evolution of vascular plants.</title>
        <authorList>
            <person name="Banks J.A."/>
            <person name="Nishiyama T."/>
            <person name="Hasebe M."/>
            <person name="Bowman J.L."/>
            <person name="Gribskov M."/>
            <person name="dePamphilis C."/>
            <person name="Albert V.A."/>
            <person name="Aono N."/>
            <person name="Aoyama T."/>
            <person name="Ambrose B.A."/>
            <person name="Ashton N.W."/>
            <person name="Axtell M.J."/>
            <person name="Barker E."/>
            <person name="Barker M.S."/>
            <person name="Bennetzen J.L."/>
            <person name="Bonawitz N.D."/>
            <person name="Chapple C."/>
            <person name="Cheng C."/>
            <person name="Correa L.G."/>
            <person name="Dacre M."/>
            <person name="DeBarry J."/>
            <person name="Dreyer I."/>
            <person name="Elias M."/>
            <person name="Engstrom E.M."/>
            <person name="Estelle M."/>
            <person name="Feng L."/>
            <person name="Finet C."/>
            <person name="Floyd S.K."/>
            <person name="Frommer W.B."/>
            <person name="Fujita T."/>
            <person name="Gramzow L."/>
            <person name="Gutensohn M."/>
            <person name="Harholt J."/>
            <person name="Hattori M."/>
            <person name="Heyl A."/>
            <person name="Hirai T."/>
            <person name="Hiwatashi Y."/>
            <person name="Ishikawa M."/>
            <person name="Iwata M."/>
            <person name="Karol K.G."/>
            <person name="Koehler B."/>
            <person name="Kolukisaoglu U."/>
            <person name="Kubo M."/>
            <person name="Kurata T."/>
            <person name="Lalonde S."/>
            <person name="Li K."/>
            <person name="Li Y."/>
            <person name="Litt A."/>
            <person name="Lyons E."/>
            <person name="Manning G."/>
            <person name="Maruyama T."/>
            <person name="Michael T.P."/>
            <person name="Mikami K."/>
            <person name="Miyazaki S."/>
            <person name="Morinaga S."/>
            <person name="Murata T."/>
            <person name="Mueller-Roeber B."/>
            <person name="Nelson D.R."/>
            <person name="Obara M."/>
            <person name="Oguri Y."/>
            <person name="Olmstead R.G."/>
            <person name="Onodera N."/>
            <person name="Petersen B.L."/>
            <person name="Pils B."/>
            <person name="Prigge M."/>
            <person name="Rensing S.A."/>
            <person name="Riano-Pachon D.M."/>
            <person name="Roberts A.W."/>
            <person name="Sato Y."/>
            <person name="Scheller H.V."/>
            <person name="Schulz B."/>
            <person name="Schulz C."/>
            <person name="Shakirov E.V."/>
            <person name="Shibagaki N."/>
            <person name="Shinohara N."/>
            <person name="Shippen D.E."/>
            <person name="Soerensen I."/>
            <person name="Sotooka R."/>
            <person name="Sugimoto N."/>
            <person name="Sugita M."/>
            <person name="Sumikawa N."/>
            <person name="Tanurdzic M."/>
            <person name="Theissen G."/>
            <person name="Ulvskov P."/>
            <person name="Wakazuki S."/>
            <person name="Weng J.K."/>
            <person name="Willats W.W."/>
            <person name="Wipf D."/>
            <person name="Wolf P.G."/>
            <person name="Yang L."/>
            <person name="Zimmer A.D."/>
            <person name="Zhu Q."/>
            <person name="Mitros T."/>
            <person name="Hellsten U."/>
            <person name="Loque D."/>
            <person name="Otillar R."/>
            <person name="Salamov A."/>
            <person name="Schmutz J."/>
            <person name="Shapiro H."/>
            <person name="Lindquist E."/>
            <person name="Lucas S."/>
            <person name="Rokhsar D."/>
            <person name="Grigoriev I.V."/>
        </authorList>
    </citation>
    <scope>NUCLEOTIDE SEQUENCE [LARGE SCALE GENOMIC DNA]</scope>
</reference>
<evidence type="ECO:0000256" key="4">
    <source>
        <dbReference type="ARBA" id="ARBA00022554"/>
    </source>
</evidence>
<dbReference type="Proteomes" id="UP000001514">
    <property type="component" value="Unassembled WGS sequence"/>
</dbReference>
<dbReference type="STRING" id="88036.D8S740"/>
<dbReference type="SUPFAM" id="SSF63829">
    <property type="entry name" value="Calcium-dependent phosphotriesterase"/>
    <property type="match status" value="1"/>
</dbReference>
<sequence length="356" mass="39655">MAAALATVAMVALSIAVAALYSRILSTSRLADPLPLNFPRPPSIHDFPEARDEMERMERIGEGLIPGAEDFAVDQDERYLYAACSDGWIRQIDLVDHSVKNWSYVGGRPLGIAAGLSKDEMLVCEPQMGLLSVTENGVRVLSGQADGLSYKLADGLDVARDGTVYFTDASTSYGLHDFDLDLLEGRPYGRLLEYRPRTNQTTVLLRSLFFPNGVALSENEDFLVFCETSQARLQRYWLRGDKAGTAEVYVDNLPGLPDNVHRFGNHFWIALLGGRSFLWEQALKFPLVKHILGSQRLLLHYLHTSYSRVLTVDEDGKPLDMYESLQSESIGFMTTGMRVGNFLYLGSLSANYIGRI</sequence>
<dbReference type="OrthoDB" id="5307922at2759"/>
<evidence type="ECO:0000256" key="2">
    <source>
        <dbReference type="ARBA" id="ARBA00009191"/>
    </source>
</evidence>
<evidence type="ECO:0000259" key="6">
    <source>
        <dbReference type="Pfam" id="PF03088"/>
    </source>
</evidence>
<evidence type="ECO:0000313" key="7">
    <source>
        <dbReference type="EMBL" id="EFJ19545.1"/>
    </source>
</evidence>
<dbReference type="InterPro" id="IPR011042">
    <property type="entry name" value="6-blade_b-propeller_TolB-like"/>
</dbReference>